<keyword evidence="2 8" id="KW-0436">Ligase</keyword>
<dbReference type="InterPro" id="IPR032387">
    <property type="entry name" value="ACAS_N"/>
</dbReference>
<evidence type="ECO:0000259" key="7">
    <source>
        <dbReference type="Pfam" id="PF16177"/>
    </source>
</evidence>
<dbReference type="NCBIfam" id="NF002937">
    <property type="entry name" value="PRK03584.1"/>
    <property type="match status" value="1"/>
</dbReference>
<dbReference type="Gene3D" id="3.40.50.12780">
    <property type="entry name" value="N-terminal domain of ligase-like"/>
    <property type="match status" value="1"/>
</dbReference>
<sequence length="661" mass="73051">MTTQPLWVPSEAQKKSAVISSYIRWLQDNLQVTCQDWSALHRWSVEHKEAFWHSLVTYFNVQGDFSQGPVLENPDAMPGARWFPNARLSFAENLLQGNDQALALIEHAENGERRTLTRAELRQQVGNLAHQLRELGVQAGDRVAAITANRIEAVIGMLATTSIGAVWSSCSPEFGLSGILDRFTQIEPRVLIAVNGYRYAGKIHDCRDKVLAVSRALPSLSAVIPYHYEGDSWDPSAFSCPVIGWEHAVAGQHKPAFERVPFNHPLYILYSSGTTGKPKCIVHGTGGTLLQHVKELGLHTNLRAGDRILFYTTCGWMMWNWLVSALALQAVPVLYDGSPFAPDARRLWEIAEQEELVALGAGAKFYAGCDKAGVSFRETPNALPHLRTLLSTGSPLAHETFDYLYQHIKPDVCVSSISGGTDIVSCFALGNPILPVYRGELQCIGLGMDVAFYDDAGQPVPPGTRGELVCRQPFPSMPVGFWNDPDQCKYRGAYFERFPGVWAHGDFGELSFHPASGELPEQTGVIIHGRSDATLNPGGVRIGTAEIYRQVETFDEVLEALVVGQRWQDDERIVLFVRLRDGVSLTEELQSRIRARIREQASVRHVPAKIIAVPDIPRTLSGKISELAVKRLIHGEAPGNTDALANPEALDHFRNLAELQS</sequence>
<protein>
    <submittedName>
        <fullName evidence="8">Acetoacetate--CoA ligase</fullName>
        <ecNumber evidence="8">6.2.1.16</ecNumber>
    </submittedName>
</protein>
<evidence type="ECO:0000256" key="1">
    <source>
        <dbReference type="ARBA" id="ARBA00006432"/>
    </source>
</evidence>
<dbReference type="InterPro" id="IPR000873">
    <property type="entry name" value="AMP-dep_synth/lig_dom"/>
</dbReference>
<dbReference type="Pfam" id="PF00501">
    <property type="entry name" value="AMP-binding"/>
    <property type="match status" value="1"/>
</dbReference>
<dbReference type="GO" id="GO:0030729">
    <property type="term" value="F:acetoacetate-CoA ligase activity"/>
    <property type="evidence" value="ECO:0007669"/>
    <property type="project" value="UniProtKB-EC"/>
</dbReference>
<feature type="domain" description="AMP-binding enzyme C-terminal" evidence="6">
    <location>
        <begin position="555"/>
        <end position="623"/>
    </location>
</feature>
<dbReference type="PROSITE" id="PS00455">
    <property type="entry name" value="AMP_BINDING"/>
    <property type="match status" value="1"/>
</dbReference>
<keyword evidence="4" id="KW-0067">ATP-binding</keyword>
<dbReference type="InterPro" id="IPR045851">
    <property type="entry name" value="AMP-bd_C_sf"/>
</dbReference>
<accession>A0AB39UXH8</accession>
<evidence type="ECO:0000259" key="6">
    <source>
        <dbReference type="Pfam" id="PF13193"/>
    </source>
</evidence>
<evidence type="ECO:0000256" key="2">
    <source>
        <dbReference type="ARBA" id="ARBA00022598"/>
    </source>
</evidence>
<dbReference type="Pfam" id="PF13193">
    <property type="entry name" value="AMP-binding_C"/>
    <property type="match status" value="1"/>
</dbReference>
<organism evidence="8">
    <name type="scientific">Thermohahella caldifontis</name>
    <dbReference type="NCBI Taxonomy" id="3142973"/>
    <lineage>
        <taxon>Bacteria</taxon>
        <taxon>Pseudomonadati</taxon>
        <taxon>Pseudomonadota</taxon>
        <taxon>Gammaproteobacteria</taxon>
        <taxon>Oceanospirillales</taxon>
        <taxon>Hahellaceae</taxon>
        <taxon>Thermohahella</taxon>
    </lineage>
</organism>
<dbReference type="Pfam" id="PF16177">
    <property type="entry name" value="ACAS_N"/>
    <property type="match status" value="1"/>
</dbReference>
<dbReference type="InterPro" id="IPR042099">
    <property type="entry name" value="ANL_N_sf"/>
</dbReference>
<dbReference type="InterPro" id="IPR020845">
    <property type="entry name" value="AMP-binding_CS"/>
</dbReference>
<gene>
    <name evidence="8" type="ORF">AAIA72_03305</name>
</gene>
<evidence type="ECO:0000259" key="5">
    <source>
        <dbReference type="Pfam" id="PF00501"/>
    </source>
</evidence>
<dbReference type="SUPFAM" id="SSF56801">
    <property type="entry name" value="Acetyl-CoA synthetase-like"/>
    <property type="match status" value="1"/>
</dbReference>
<dbReference type="AlphaFoldDB" id="A0AB39UXH8"/>
<proteinExistence type="inferred from homology"/>
<dbReference type="InterPro" id="IPR005914">
    <property type="entry name" value="Acac_CoA_synth"/>
</dbReference>
<dbReference type="KEGG" id="tcd:AAIA72_03305"/>
<dbReference type="Gene3D" id="3.30.300.30">
    <property type="match status" value="1"/>
</dbReference>
<evidence type="ECO:0000313" key="8">
    <source>
        <dbReference type="EMBL" id="XDT73027.1"/>
    </source>
</evidence>
<dbReference type="GO" id="GO:0006629">
    <property type="term" value="P:lipid metabolic process"/>
    <property type="evidence" value="ECO:0007669"/>
    <property type="project" value="InterPro"/>
</dbReference>
<reference evidence="8" key="1">
    <citation type="submission" date="2024-05" db="EMBL/GenBank/DDBJ databases">
        <title>Genome sequencing of novel strain.</title>
        <authorList>
            <person name="Ganbat D."/>
            <person name="Ganbat S."/>
            <person name="Lee S.-J."/>
        </authorList>
    </citation>
    <scope>NUCLEOTIDE SEQUENCE</scope>
    <source>
        <strain evidence="8">SMD15-11</strain>
    </source>
</reference>
<name>A0AB39UXH8_9GAMM</name>
<dbReference type="PANTHER" id="PTHR42921">
    <property type="entry name" value="ACETOACETYL-COA SYNTHETASE"/>
    <property type="match status" value="1"/>
</dbReference>
<comment type="similarity">
    <text evidence="1">Belongs to the ATP-dependent AMP-binding enzyme family.</text>
</comment>
<dbReference type="EMBL" id="CP154858">
    <property type="protein sequence ID" value="XDT73027.1"/>
    <property type="molecule type" value="Genomic_DNA"/>
</dbReference>
<dbReference type="PANTHER" id="PTHR42921:SF1">
    <property type="entry name" value="ACETOACETYL-COA SYNTHETASE"/>
    <property type="match status" value="1"/>
</dbReference>
<keyword evidence="3" id="KW-0547">Nucleotide-binding</keyword>
<dbReference type="GO" id="GO:0005524">
    <property type="term" value="F:ATP binding"/>
    <property type="evidence" value="ECO:0007669"/>
    <property type="project" value="UniProtKB-KW"/>
</dbReference>
<feature type="domain" description="AMP-dependent synthetase/ligase" evidence="5">
    <location>
        <begin position="100"/>
        <end position="473"/>
    </location>
</feature>
<dbReference type="EC" id="6.2.1.16" evidence="8"/>
<feature type="domain" description="Acetyl-coenzyme A synthetase N-terminal" evidence="7">
    <location>
        <begin position="39"/>
        <end position="93"/>
    </location>
</feature>
<evidence type="ECO:0000256" key="4">
    <source>
        <dbReference type="ARBA" id="ARBA00022840"/>
    </source>
</evidence>
<dbReference type="CDD" id="cd05943">
    <property type="entry name" value="AACS"/>
    <property type="match status" value="1"/>
</dbReference>
<dbReference type="InterPro" id="IPR025110">
    <property type="entry name" value="AMP-bd_C"/>
</dbReference>
<dbReference type="RefSeq" id="WP_369602028.1">
    <property type="nucleotide sequence ID" value="NZ_CP154858.1"/>
</dbReference>
<evidence type="ECO:0000256" key="3">
    <source>
        <dbReference type="ARBA" id="ARBA00022741"/>
    </source>
</evidence>
<dbReference type="NCBIfam" id="TIGR01217">
    <property type="entry name" value="ac_ac_CoA_syn"/>
    <property type="match status" value="1"/>
</dbReference>